<evidence type="ECO:0000256" key="7">
    <source>
        <dbReference type="SAM" id="Phobius"/>
    </source>
</evidence>
<name>A0A836IU92_9TRYP</name>
<keyword evidence="2 7" id="KW-0812">Transmembrane</keyword>
<feature type="domain" description="L-type lectin-like" evidence="8">
    <location>
        <begin position="56"/>
        <end position="283"/>
    </location>
</feature>
<dbReference type="PROSITE" id="PS51328">
    <property type="entry name" value="L_LECTIN_LIKE"/>
    <property type="match status" value="1"/>
</dbReference>
<dbReference type="EMBL" id="JAFJZO010000013">
    <property type="protein sequence ID" value="KAG5509553.1"/>
    <property type="molecule type" value="Genomic_DNA"/>
</dbReference>
<evidence type="ECO:0000259" key="8">
    <source>
        <dbReference type="PROSITE" id="PS51328"/>
    </source>
</evidence>
<dbReference type="PANTHER" id="PTHR12223:SF28">
    <property type="entry name" value="LECTIN, MANNOSE BINDING 1 LIKE"/>
    <property type="match status" value="1"/>
</dbReference>
<keyword evidence="4 7" id="KW-1133">Transmembrane helix</keyword>
<feature type="compositionally biased region" description="Acidic residues" evidence="6">
    <location>
        <begin position="480"/>
        <end position="500"/>
    </location>
</feature>
<dbReference type="GO" id="GO:0005789">
    <property type="term" value="C:endoplasmic reticulum membrane"/>
    <property type="evidence" value="ECO:0007669"/>
    <property type="project" value="TreeGrafter"/>
</dbReference>
<dbReference type="GO" id="GO:0005793">
    <property type="term" value="C:endoplasmic reticulum-Golgi intermediate compartment"/>
    <property type="evidence" value="ECO:0007669"/>
    <property type="project" value="TreeGrafter"/>
</dbReference>
<feature type="compositionally biased region" description="Basic residues" evidence="6">
    <location>
        <begin position="504"/>
        <end position="515"/>
    </location>
</feature>
<evidence type="ECO:0000256" key="6">
    <source>
        <dbReference type="SAM" id="MobiDB-lite"/>
    </source>
</evidence>
<dbReference type="PANTHER" id="PTHR12223">
    <property type="entry name" value="VESICULAR MANNOSE-BINDING LECTIN"/>
    <property type="match status" value="1"/>
</dbReference>
<sequence>MPHAHTAGERRSGRCVWWMVVVCAMVVLAIGGGGHLVAAAGQVPRLANYQEGRGFTTAIDHHSFTPPLLRYYYGDGEIPHWQLSGSTVITDHYVRLTGDEKSQVGHLWNTEPLDMNAFEVVVGFRVVRPQGGLGADGFSVWVADPPLQDGSVLGRSSTFKGFGILFDSYDNDNRRDNPMVSLIVNDGSSKKRFDVNNDFMGDIAASCVFDYINVGGSNMATMRMLYQGGDLRVFLSVDSEATETACFSVTSLPMPDDAYLSISGQTGGVSEIHDIIFVHLSPLEDEKYDHDVHETVLPPSDIYDAQIYNNEAMNNRPRPNDQEAIHPLTAAPQHPEQQSQPPPQQPQQPQHPEQQSQPPPQQPQQPQHHGQQSQPPPQQPQQPQHPGQQSQPPPQQPQQPQHHGQQSQPPPQHPQQPQHPEQQSQPPPQQPQQPQHHGQQPSQVPAGAATDEQQRIQDLENKLAELQRRRSRRSARRVQEDEEYGYAEDDEGKDFLDEDDKAQRARRLRRARTPRRNRDEYDD</sequence>
<dbReference type="GO" id="GO:0005537">
    <property type="term" value="F:D-mannose binding"/>
    <property type="evidence" value="ECO:0007669"/>
    <property type="project" value="TreeGrafter"/>
</dbReference>
<dbReference type="AlphaFoldDB" id="A0A836IU92"/>
<dbReference type="GO" id="GO:0006888">
    <property type="term" value="P:endoplasmic reticulum to Golgi vesicle-mediated transport"/>
    <property type="evidence" value="ECO:0007669"/>
    <property type="project" value="TreeGrafter"/>
</dbReference>
<feature type="compositionally biased region" description="Low complexity" evidence="6">
    <location>
        <begin position="398"/>
        <end position="407"/>
    </location>
</feature>
<feature type="compositionally biased region" description="Low complexity" evidence="6">
    <location>
        <begin position="432"/>
        <end position="443"/>
    </location>
</feature>
<keyword evidence="3" id="KW-0732">Signal</keyword>
<evidence type="ECO:0000256" key="2">
    <source>
        <dbReference type="ARBA" id="ARBA00022692"/>
    </source>
</evidence>
<dbReference type="InterPro" id="IPR005052">
    <property type="entry name" value="Lectin_leg"/>
</dbReference>
<dbReference type="RefSeq" id="XP_067758705.1">
    <property type="nucleotide sequence ID" value="XM_067902208.1"/>
</dbReference>
<feature type="transmembrane region" description="Helical" evidence="7">
    <location>
        <begin position="16"/>
        <end position="38"/>
    </location>
</feature>
<dbReference type="CDD" id="cd07308">
    <property type="entry name" value="lectin_leg-like"/>
    <property type="match status" value="1"/>
</dbReference>
<dbReference type="KEGG" id="phet:94292285"/>
<evidence type="ECO:0000313" key="10">
    <source>
        <dbReference type="Proteomes" id="UP000674318"/>
    </source>
</evidence>
<dbReference type="GO" id="GO:0000139">
    <property type="term" value="C:Golgi membrane"/>
    <property type="evidence" value="ECO:0007669"/>
    <property type="project" value="TreeGrafter"/>
</dbReference>
<dbReference type="GO" id="GO:0030134">
    <property type="term" value="C:COPII-coated ER to Golgi transport vesicle"/>
    <property type="evidence" value="ECO:0007669"/>
    <property type="project" value="TreeGrafter"/>
</dbReference>
<dbReference type="GeneID" id="94292285"/>
<evidence type="ECO:0000256" key="3">
    <source>
        <dbReference type="ARBA" id="ARBA00022729"/>
    </source>
</evidence>
<accession>A0A836IU92</accession>
<feature type="compositionally biased region" description="Low complexity" evidence="6">
    <location>
        <begin position="415"/>
        <end position="424"/>
    </location>
</feature>
<feature type="compositionally biased region" description="Basic and acidic residues" evidence="6">
    <location>
        <begin position="452"/>
        <end position="468"/>
    </location>
</feature>
<organism evidence="9 10">
    <name type="scientific">Porcisia hertigi</name>
    <dbReference type="NCBI Taxonomy" id="2761500"/>
    <lineage>
        <taxon>Eukaryota</taxon>
        <taxon>Discoba</taxon>
        <taxon>Euglenozoa</taxon>
        <taxon>Kinetoplastea</taxon>
        <taxon>Metakinetoplastina</taxon>
        <taxon>Trypanosomatida</taxon>
        <taxon>Trypanosomatidae</taxon>
        <taxon>Leishmaniinae</taxon>
        <taxon>Porcisia</taxon>
    </lineage>
</organism>
<dbReference type="InterPro" id="IPR051136">
    <property type="entry name" value="Intracellular_Lectin-GPT"/>
</dbReference>
<gene>
    <name evidence="9" type="ORF">JKF63_06258</name>
</gene>
<dbReference type="InterPro" id="IPR013320">
    <property type="entry name" value="ConA-like_dom_sf"/>
</dbReference>
<dbReference type="Gene3D" id="2.60.120.200">
    <property type="match status" value="1"/>
</dbReference>
<evidence type="ECO:0000256" key="1">
    <source>
        <dbReference type="ARBA" id="ARBA00004479"/>
    </source>
</evidence>
<comment type="subcellular location">
    <subcellularLocation>
        <location evidence="1">Membrane</location>
        <topology evidence="1">Single-pass type I membrane protein</topology>
    </subcellularLocation>
</comment>
<dbReference type="OrthoDB" id="10265193at2759"/>
<keyword evidence="10" id="KW-1185">Reference proteome</keyword>
<dbReference type="SUPFAM" id="SSF49899">
    <property type="entry name" value="Concanavalin A-like lectins/glucanases"/>
    <property type="match status" value="1"/>
</dbReference>
<feature type="compositionally biased region" description="Low complexity" evidence="6">
    <location>
        <begin position="364"/>
        <end position="373"/>
    </location>
</feature>
<feature type="region of interest" description="Disordered" evidence="6">
    <location>
        <begin position="331"/>
        <end position="523"/>
    </location>
</feature>
<comment type="caution">
    <text evidence="9">The sequence shown here is derived from an EMBL/GenBank/DDBJ whole genome shotgun (WGS) entry which is preliminary data.</text>
</comment>
<dbReference type="Proteomes" id="UP000674318">
    <property type="component" value="Chromosome 13"/>
</dbReference>
<protein>
    <recommendedName>
        <fullName evidence="8">L-type lectin-like domain-containing protein</fullName>
    </recommendedName>
</protein>
<dbReference type="Pfam" id="PF03388">
    <property type="entry name" value="Lectin_leg-like"/>
    <property type="match status" value="1"/>
</dbReference>
<evidence type="ECO:0000256" key="5">
    <source>
        <dbReference type="ARBA" id="ARBA00023136"/>
    </source>
</evidence>
<proteinExistence type="predicted"/>
<keyword evidence="5 7" id="KW-0472">Membrane</keyword>
<feature type="compositionally biased region" description="Low complexity" evidence="6">
    <location>
        <begin position="381"/>
        <end position="390"/>
    </location>
</feature>
<evidence type="ECO:0000256" key="4">
    <source>
        <dbReference type="ARBA" id="ARBA00022989"/>
    </source>
</evidence>
<evidence type="ECO:0000313" key="9">
    <source>
        <dbReference type="EMBL" id="KAG5509553.1"/>
    </source>
</evidence>
<feature type="compositionally biased region" description="Low complexity" evidence="6">
    <location>
        <begin position="347"/>
        <end position="356"/>
    </location>
</feature>
<reference evidence="9 10" key="1">
    <citation type="submission" date="2021-02" db="EMBL/GenBank/DDBJ databases">
        <title>Porcisia hertigi Genome sequencing and assembly.</title>
        <authorList>
            <person name="Almutairi H."/>
            <person name="Gatherer D."/>
        </authorList>
    </citation>
    <scope>NUCLEOTIDE SEQUENCE [LARGE SCALE GENOMIC DNA]</scope>
    <source>
        <strain evidence="9 10">C119</strain>
    </source>
</reference>